<dbReference type="EMBL" id="LR215032">
    <property type="protein sequence ID" value="VEU73314.1"/>
    <property type="molecule type" value="Genomic_DNA"/>
</dbReference>
<dbReference type="Proteomes" id="UP000289862">
    <property type="component" value="Plasmid 4"/>
</dbReference>
<geneLocation type="plasmid" evidence="3 6">
    <name>2</name>
</geneLocation>
<sequence length="663" mass="77279">MKSLETNHLDNFYNLSKIFYDDEFAKFNTDMLTSEAIDKELELFANFSFILKDVIRNYQNYDDQQILAKYQKLEDLYFAKKKDYFQILIQNYLKILNARKKDLNNSFGSNEYYANKINEYLGNFNASYNQDATIDVLKQNLQDLTTHLSSFDEDIQEKHLALEAFKGSFNKITEIANSLKQRFSTFSEEIDSQINLPLADYALDIAKMSSNQILEHKNQVEELLNKINELSAKYEAQEDEKSAKIHELKRLIVETETFITNTKAIQFSDFNELLNTSLNNAKTINEDSDLETIKQTLINLTDNLALATNASREYQELLTNLLDQKTQIKSKLFSKDANLADLANYLNTWNQNFEIKLESLTKAQLKEFEVALNNFFRANNEIIAQIIKKHQTLVINYTNLKSSLNSLISMDNLSENLIRIKEDFLQNYAQINLSQTGNAELEKINTKLESFINEFKTFFKSDLLEMYIANKDFLATNNSNLSNQQLNFFESENNLNQNLSKLKELNNFMKEIISVHSNLDLGSLNEAQFDSLQNQFSEILNSEQLNNFLEYKNELNQKMEEFKNLWDLASEKYQTSNDPEIKENYEQNIQNLDRQSNLSLEKIAENTLKLHFFLSLEEHIVQPEQPKVQAQKSNYLLWVLLPIAVTLPILGIAGYFIFKKFKK</sequence>
<keyword evidence="2" id="KW-1133">Transmembrane helix</keyword>
<dbReference type="Proteomes" id="UP000289862">
    <property type="component" value="Plasmid 2"/>
</dbReference>
<evidence type="ECO:0000313" key="6">
    <source>
        <dbReference type="Proteomes" id="UP000289862"/>
    </source>
</evidence>
<keyword evidence="1" id="KW-0175">Coiled coil</keyword>
<name>A0A449B0Q1_9BACT</name>
<geneLocation type="plasmid" evidence="5 6">
    <name>4</name>
</geneLocation>
<dbReference type="KEGG" id="mgal:NCTC10186_00844"/>
<geneLocation type="plasmid" evidence="4 6">
    <name>3</name>
</geneLocation>
<dbReference type="Proteomes" id="UP000289862">
    <property type="component" value="Plasmid 3"/>
</dbReference>
<keyword evidence="2" id="KW-0812">Transmembrane</keyword>
<dbReference type="KEGG" id="mgal:NCTC10186_00832"/>
<dbReference type="EMBL" id="LR215034">
    <property type="protein sequence ID" value="VEU73336.1"/>
    <property type="molecule type" value="Genomic_DNA"/>
</dbReference>
<evidence type="ECO:0000256" key="1">
    <source>
        <dbReference type="SAM" id="Coils"/>
    </source>
</evidence>
<organism evidence="3 6">
    <name type="scientific">Mycoplasmopsis gallopavonis</name>
    <dbReference type="NCBI Taxonomy" id="76629"/>
    <lineage>
        <taxon>Bacteria</taxon>
        <taxon>Bacillati</taxon>
        <taxon>Mycoplasmatota</taxon>
        <taxon>Mycoplasmoidales</taxon>
        <taxon>Metamycoplasmataceae</taxon>
        <taxon>Mycoplasmopsis</taxon>
    </lineage>
</organism>
<dbReference type="KEGG" id="mgal:NCTC10186_00822"/>
<accession>A0A449B0Q1</accession>
<keyword evidence="2" id="KW-0472">Membrane</keyword>
<reference evidence="3 6" key="1">
    <citation type="submission" date="2019-01" db="EMBL/GenBank/DDBJ databases">
        <authorList>
            <consortium name="Pathogen Informatics"/>
        </authorList>
    </citation>
    <scope>NUCLEOTIDE SEQUENCE [LARGE SCALE GENOMIC DNA]</scope>
    <source>
        <strain evidence="3 6">NCTC10186</strain>
        <plasmid evidence="6">2</plasmid>
        <plasmid evidence="6">3</plasmid>
        <plasmid evidence="6">4</plasmid>
    </source>
</reference>
<evidence type="ECO:0000256" key="2">
    <source>
        <dbReference type="SAM" id="Phobius"/>
    </source>
</evidence>
<gene>
    <name evidence="3" type="ORF">NCTC10186_00822</name>
    <name evidence="4" type="ORF">NCTC10186_00832</name>
    <name evidence="5" type="ORF">NCTC10186_00844</name>
</gene>
<feature type="transmembrane region" description="Helical" evidence="2">
    <location>
        <begin position="635"/>
        <end position="658"/>
    </location>
</feature>
<keyword evidence="6" id="KW-1185">Reference proteome</keyword>
<feature type="coiled-coil region" evidence="1">
    <location>
        <begin position="206"/>
        <end position="247"/>
    </location>
</feature>
<keyword evidence="3" id="KW-0614">Plasmid</keyword>
<protein>
    <submittedName>
        <fullName evidence="3">Uncharacterized protein</fullName>
    </submittedName>
</protein>
<dbReference type="EMBL" id="LR215033">
    <property type="protein sequence ID" value="VEU73324.1"/>
    <property type="molecule type" value="Genomic_DNA"/>
</dbReference>
<evidence type="ECO:0000313" key="5">
    <source>
        <dbReference type="EMBL" id="VEU73336.1"/>
    </source>
</evidence>
<feature type="coiled-coil region" evidence="1">
    <location>
        <begin position="541"/>
        <end position="602"/>
    </location>
</feature>
<proteinExistence type="predicted"/>
<evidence type="ECO:0000313" key="4">
    <source>
        <dbReference type="EMBL" id="VEU73324.1"/>
    </source>
</evidence>
<dbReference type="AlphaFoldDB" id="A0A449B0Q1"/>
<evidence type="ECO:0000313" key="3">
    <source>
        <dbReference type="EMBL" id="VEU73314.1"/>
    </source>
</evidence>